<gene>
    <name evidence="7" type="ORF">NDN08_002998</name>
</gene>
<feature type="domain" description="Thioredoxin" evidence="6">
    <location>
        <begin position="85"/>
        <end position="250"/>
    </location>
</feature>
<evidence type="ECO:0000256" key="5">
    <source>
        <dbReference type="SAM" id="MobiDB-lite"/>
    </source>
</evidence>
<keyword evidence="3" id="KW-0479">Metal-binding</keyword>
<evidence type="ECO:0000256" key="4">
    <source>
        <dbReference type="PIRSR" id="PIRSR603782-2"/>
    </source>
</evidence>
<evidence type="ECO:0000259" key="6">
    <source>
        <dbReference type="PROSITE" id="PS51352"/>
    </source>
</evidence>
<keyword evidence="8" id="KW-1185">Reference proteome</keyword>
<keyword evidence="2 3" id="KW-0186">Copper</keyword>
<evidence type="ECO:0000313" key="8">
    <source>
        <dbReference type="Proteomes" id="UP001157974"/>
    </source>
</evidence>
<reference evidence="7 8" key="1">
    <citation type="journal article" date="2023" name="Nat. Commun.">
        <title>Origin of minicircular mitochondrial genomes in red algae.</title>
        <authorList>
            <person name="Lee Y."/>
            <person name="Cho C.H."/>
            <person name="Lee Y.M."/>
            <person name="Park S.I."/>
            <person name="Yang J.H."/>
            <person name="West J.A."/>
            <person name="Bhattacharya D."/>
            <person name="Yoon H.S."/>
        </authorList>
    </citation>
    <scope>NUCLEOTIDE SEQUENCE [LARGE SCALE GENOMIC DNA]</scope>
    <source>
        <strain evidence="7 8">CCMP1338</strain>
        <tissue evidence="7">Whole cell</tissue>
    </source>
</reference>
<evidence type="ECO:0000256" key="2">
    <source>
        <dbReference type="ARBA" id="ARBA00023008"/>
    </source>
</evidence>
<dbReference type="EMBL" id="JAMWBK010000003">
    <property type="protein sequence ID" value="KAJ8906505.1"/>
    <property type="molecule type" value="Genomic_DNA"/>
</dbReference>
<dbReference type="PROSITE" id="PS51352">
    <property type="entry name" value="THIOREDOXIN_2"/>
    <property type="match status" value="1"/>
</dbReference>
<dbReference type="InterPro" id="IPR013766">
    <property type="entry name" value="Thioredoxin_domain"/>
</dbReference>
<dbReference type="InterPro" id="IPR036249">
    <property type="entry name" value="Thioredoxin-like_sf"/>
</dbReference>
<dbReference type="GO" id="GO:0046872">
    <property type="term" value="F:metal ion binding"/>
    <property type="evidence" value="ECO:0007669"/>
    <property type="project" value="UniProtKB-KW"/>
</dbReference>
<dbReference type="SUPFAM" id="SSF52833">
    <property type="entry name" value="Thioredoxin-like"/>
    <property type="match status" value="1"/>
</dbReference>
<feature type="binding site" evidence="3">
    <location>
        <position position="123"/>
    </location>
    <ligand>
        <name>Cu cation</name>
        <dbReference type="ChEBI" id="CHEBI:23378"/>
    </ligand>
</feature>
<dbReference type="PANTHER" id="PTHR12151">
    <property type="entry name" value="ELECTRON TRANSPORT PROTIN SCO1/SENC FAMILY MEMBER"/>
    <property type="match status" value="1"/>
</dbReference>
<protein>
    <recommendedName>
        <fullName evidence="6">Thioredoxin domain-containing protein</fullName>
    </recommendedName>
</protein>
<name>A0AAV8UVI6_9RHOD</name>
<feature type="region of interest" description="Disordered" evidence="5">
    <location>
        <begin position="21"/>
        <end position="44"/>
    </location>
</feature>
<dbReference type="FunFam" id="3.40.30.10:FF:000013">
    <property type="entry name" value="Blast:Protein SCO1 homolog, mitochondrial"/>
    <property type="match status" value="1"/>
</dbReference>
<dbReference type="PANTHER" id="PTHR12151:SF25">
    <property type="entry name" value="LINALOOL DEHYDRATASE_ISOMERASE DOMAIN-CONTAINING PROTEIN"/>
    <property type="match status" value="1"/>
</dbReference>
<dbReference type="Gene3D" id="3.40.30.10">
    <property type="entry name" value="Glutaredoxin"/>
    <property type="match status" value="1"/>
</dbReference>
<dbReference type="CDD" id="cd02968">
    <property type="entry name" value="SCO"/>
    <property type="match status" value="1"/>
</dbReference>
<feature type="binding site" evidence="3">
    <location>
        <position position="214"/>
    </location>
    <ligand>
        <name>Cu cation</name>
        <dbReference type="ChEBI" id="CHEBI:23378"/>
    </ligand>
</feature>
<comment type="caution">
    <text evidence="7">The sequence shown here is derived from an EMBL/GenBank/DDBJ whole genome shotgun (WGS) entry which is preliminary data.</text>
</comment>
<proteinExistence type="inferred from homology"/>
<accession>A0AAV8UVI6</accession>
<feature type="disulfide bond" description="Redox-active" evidence="4">
    <location>
        <begin position="123"/>
        <end position="127"/>
    </location>
</feature>
<evidence type="ECO:0000313" key="7">
    <source>
        <dbReference type="EMBL" id="KAJ8906505.1"/>
    </source>
</evidence>
<dbReference type="Proteomes" id="UP001157974">
    <property type="component" value="Unassembled WGS sequence"/>
</dbReference>
<organism evidence="7 8">
    <name type="scientific">Rhodosorus marinus</name>
    <dbReference type="NCBI Taxonomy" id="101924"/>
    <lineage>
        <taxon>Eukaryota</taxon>
        <taxon>Rhodophyta</taxon>
        <taxon>Stylonematophyceae</taxon>
        <taxon>Stylonematales</taxon>
        <taxon>Stylonemataceae</taxon>
        <taxon>Rhodosorus</taxon>
    </lineage>
</organism>
<dbReference type="Pfam" id="PF02630">
    <property type="entry name" value="SCO1-SenC"/>
    <property type="match status" value="1"/>
</dbReference>
<dbReference type="AlphaFoldDB" id="A0AAV8UVI6"/>
<comment type="similarity">
    <text evidence="1">Belongs to the SCO1/2 family.</text>
</comment>
<evidence type="ECO:0000256" key="3">
    <source>
        <dbReference type="PIRSR" id="PIRSR603782-1"/>
    </source>
</evidence>
<evidence type="ECO:0000256" key="1">
    <source>
        <dbReference type="ARBA" id="ARBA00010996"/>
    </source>
</evidence>
<dbReference type="InterPro" id="IPR003782">
    <property type="entry name" value="SCO1/SenC"/>
</dbReference>
<feature type="binding site" evidence="3">
    <location>
        <position position="127"/>
    </location>
    <ligand>
        <name>Cu cation</name>
        <dbReference type="ChEBI" id="CHEBI:23378"/>
    </ligand>
</feature>
<keyword evidence="4" id="KW-1015">Disulfide bond</keyword>
<sequence>MFQISGRQLARSRGRIGLLGLRRGLSSGPEGASRGSGTPEARTRWRSPTTWLSLAATSGVASCLLYYYSVQYEERKEAVSGKRSYGTASIGGPFTLVDTSGKSVTDKDYLGKFMLIYFGFTFCPDICPDELEKISEALDLLSEPDQERIVPIMISVDPYRDTPERVKEYLKDFHPRFEGLTGDEDEIEQVAKEYRVYFSKADVTEVGDDYLMDHSIITYLIGPDGNFIEFFGKSTTPKDISVRIKSQIRKHEYDVLGSMMQTNKQATAQ</sequence>